<protein>
    <submittedName>
        <fullName evidence="3">O-succinylbenzoic acid--CoA ligase</fullName>
    </submittedName>
</protein>
<comment type="caution">
    <text evidence="3">The sequence shown here is derived from an EMBL/GenBank/DDBJ whole genome shotgun (WGS) entry which is preliminary data.</text>
</comment>
<keyword evidence="3" id="KW-0436">Ligase</keyword>
<keyword evidence="4" id="KW-1185">Reference proteome</keyword>
<dbReference type="InterPro" id="IPR020845">
    <property type="entry name" value="AMP-binding_CS"/>
</dbReference>
<dbReference type="GO" id="GO:0016874">
    <property type="term" value="F:ligase activity"/>
    <property type="evidence" value="ECO:0007669"/>
    <property type="project" value="UniProtKB-KW"/>
</dbReference>
<accession>A0ABY1ND56</accession>
<dbReference type="InterPro" id="IPR000873">
    <property type="entry name" value="AMP-dep_synth/lig_dom"/>
</dbReference>
<name>A0ABY1ND56_9BACT</name>
<dbReference type="Gene3D" id="3.40.50.12780">
    <property type="entry name" value="N-terminal domain of ligase-like"/>
    <property type="match status" value="1"/>
</dbReference>
<sequence length="355" mass="39810">MFQLSFGSHTYQKKEDFDQEFTDLPDFAIGALKFCNDWFSEKESFVQQTSGSTGIPKKIEITRAQMIASAKGTQAFFQTDQSTKLLCCLDPTYIAGKMMLVRAMVWDCQIELTEPKSNPLSEIVTIPDFVAMVPLQVDACLREKSSLEKLRAVKNLLIGGAPVGFSLKDELVKNGIEAYQTYGMTETVSHIAVAKIEKGDLIYRVLPGVEFGVDERNALWVKSASSNNELVKTNDLVELIHQNSFKWLGRADFVVNSGGVKLHPELLESKAESTIHNFYPTASFFFFGMKDVRLGEKLCLAVESTNINKEVSQQLLKALKKVMNKYEIPKNTFVISSFSRTNTGKINRPKTIENL</sequence>
<evidence type="ECO:0000259" key="2">
    <source>
        <dbReference type="Pfam" id="PF00501"/>
    </source>
</evidence>
<dbReference type="Gene3D" id="3.30.300.30">
    <property type="match status" value="1"/>
</dbReference>
<proteinExistence type="inferred from homology"/>
<dbReference type="PANTHER" id="PTHR43201">
    <property type="entry name" value="ACYL-COA SYNTHETASE"/>
    <property type="match status" value="1"/>
</dbReference>
<dbReference type="InterPro" id="IPR042099">
    <property type="entry name" value="ANL_N_sf"/>
</dbReference>
<dbReference type="SUPFAM" id="SSF56801">
    <property type="entry name" value="Acetyl-CoA synthetase-like"/>
    <property type="match status" value="1"/>
</dbReference>
<evidence type="ECO:0000256" key="1">
    <source>
        <dbReference type="ARBA" id="ARBA00006432"/>
    </source>
</evidence>
<gene>
    <name evidence="3" type="ORF">SAMN06265367_101475</name>
</gene>
<comment type="similarity">
    <text evidence="1">Belongs to the ATP-dependent AMP-binding enzyme family.</text>
</comment>
<dbReference type="Pfam" id="PF00501">
    <property type="entry name" value="AMP-binding"/>
    <property type="match status" value="1"/>
</dbReference>
<dbReference type="RefSeq" id="WP_283411407.1">
    <property type="nucleotide sequence ID" value="NZ_FXUA01000001.1"/>
</dbReference>
<evidence type="ECO:0000313" key="4">
    <source>
        <dbReference type="Proteomes" id="UP001157915"/>
    </source>
</evidence>
<dbReference type="PANTHER" id="PTHR43201:SF8">
    <property type="entry name" value="ACYL-COA SYNTHETASE FAMILY MEMBER 3"/>
    <property type="match status" value="1"/>
</dbReference>
<reference evidence="3 4" key="1">
    <citation type="submission" date="2017-05" db="EMBL/GenBank/DDBJ databases">
        <authorList>
            <person name="Varghese N."/>
            <person name="Submissions S."/>
        </authorList>
    </citation>
    <scope>NUCLEOTIDE SEQUENCE [LARGE SCALE GENOMIC DNA]</scope>
    <source>
        <strain evidence="3 4">DSM 15360</strain>
    </source>
</reference>
<dbReference type="Proteomes" id="UP001157915">
    <property type="component" value="Unassembled WGS sequence"/>
</dbReference>
<evidence type="ECO:0000313" key="3">
    <source>
        <dbReference type="EMBL" id="SMP06430.1"/>
    </source>
</evidence>
<dbReference type="InterPro" id="IPR045851">
    <property type="entry name" value="AMP-bd_C_sf"/>
</dbReference>
<dbReference type="EMBL" id="FXUA01000001">
    <property type="protein sequence ID" value="SMP06430.1"/>
    <property type="molecule type" value="Genomic_DNA"/>
</dbReference>
<feature type="domain" description="AMP-dependent synthetase/ligase" evidence="2">
    <location>
        <begin position="45"/>
        <end position="198"/>
    </location>
</feature>
<dbReference type="PROSITE" id="PS00455">
    <property type="entry name" value="AMP_BINDING"/>
    <property type="match status" value="1"/>
</dbReference>
<organism evidence="3 4">
    <name type="scientific">Algoriphagus winogradskyi</name>
    <dbReference type="NCBI Taxonomy" id="237017"/>
    <lineage>
        <taxon>Bacteria</taxon>
        <taxon>Pseudomonadati</taxon>
        <taxon>Bacteroidota</taxon>
        <taxon>Cytophagia</taxon>
        <taxon>Cytophagales</taxon>
        <taxon>Cyclobacteriaceae</taxon>
        <taxon>Algoriphagus</taxon>
    </lineage>
</organism>